<dbReference type="InterPro" id="IPR000064">
    <property type="entry name" value="NLP_P60_dom"/>
</dbReference>
<feature type="chain" id="PRO_5011640364" evidence="7">
    <location>
        <begin position="39"/>
        <end position="354"/>
    </location>
</feature>
<dbReference type="GO" id="GO:0006508">
    <property type="term" value="P:proteolysis"/>
    <property type="evidence" value="ECO:0007669"/>
    <property type="project" value="UniProtKB-KW"/>
</dbReference>
<dbReference type="Pfam" id="PF00877">
    <property type="entry name" value="NLPC_P60"/>
    <property type="match status" value="1"/>
</dbReference>
<sequence>MFSRLRETRGVARAAALGLTSLALGSTLFIGASTTASADPAVTVAEAKAQIEQLQVDAEALDQDYLAIQQQVSASKADIAQKQSDAQLQAQKVDALRKQVGQAALAQFQDRNVDTAAQLFLNSDTEGFLSQVSTIEKVGANQNTVLQDYQQQRASLADLQKSRQTELAALEKKESDLASLKERSDKKLADAKGVLDKLNAEQQKALADQANKESQDAQTVAESALGTTPDPAADSATGSSKGLTALAWAKKQLGKPYVFGATGPNSFDCSGLTLGAWKAAGVSLNRTSQAQFRNGRAVSKSDLQPGDLVFFYGGLSHVALYVGDGTIIHAPHPGASVRYAKLSTMPFAGARRPA</sequence>
<feature type="coiled-coil region" evidence="5">
    <location>
        <begin position="44"/>
        <end position="71"/>
    </location>
</feature>
<comment type="similarity">
    <text evidence="1">Belongs to the peptidase C40 family.</text>
</comment>
<dbReference type="EMBL" id="FOFA01000004">
    <property type="protein sequence ID" value="SEQ62983.1"/>
    <property type="molecule type" value="Genomic_DNA"/>
</dbReference>
<evidence type="ECO:0000256" key="4">
    <source>
        <dbReference type="ARBA" id="ARBA00022807"/>
    </source>
</evidence>
<evidence type="ECO:0000256" key="7">
    <source>
        <dbReference type="SAM" id="SignalP"/>
    </source>
</evidence>
<dbReference type="InterPro" id="IPR038765">
    <property type="entry name" value="Papain-like_cys_pep_sf"/>
</dbReference>
<organism evidence="9 10">
    <name type="scientific">Microlunatus flavus</name>
    <dbReference type="NCBI Taxonomy" id="1036181"/>
    <lineage>
        <taxon>Bacteria</taxon>
        <taxon>Bacillati</taxon>
        <taxon>Actinomycetota</taxon>
        <taxon>Actinomycetes</taxon>
        <taxon>Propionibacteriales</taxon>
        <taxon>Propionibacteriaceae</taxon>
        <taxon>Microlunatus</taxon>
    </lineage>
</organism>
<keyword evidence="7" id="KW-0732">Signal</keyword>
<reference evidence="10" key="1">
    <citation type="submission" date="2016-10" db="EMBL/GenBank/DDBJ databases">
        <authorList>
            <person name="Varghese N."/>
            <person name="Submissions S."/>
        </authorList>
    </citation>
    <scope>NUCLEOTIDE SEQUENCE [LARGE SCALE GENOMIC DNA]</scope>
    <source>
        <strain evidence="10">CGMCC 4.6856</strain>
    </source>
</reference>
<keyword evidence="4" id="KW-0788">Thiol protease</keyword>
<protein>
    <submittedName>
        <fullName evidence="9">Cell wall-associated hydrolase, NlpC family</fullName>
    </submittedName>
</protein>
<dbReference type="GO" id="GO:0008234">
    <property type="term" value="F:cysteine-type peptidase activity"/>
    <property type="evidence" value="ECO:0007669"/>
    <property type="project" value="UniProtKB-KW"/>
</dbReference>
<feature type="signal peptide" evidence="7">
    <location>
        <begin position="1"/>
        <end position="38"/>
    </location>
</feature>
<evidence type="ECO:0000259" key="8">
    <source>
        <dbReference type="PROSITE" id="PS51935"/>
    </source>
</evidence>
<feature type="region of interest" description="Disordered" evidence="6">
    <location>
        <begin position="208"/>
        <end position="239"/>
    </location>
</feature>
<evidence type="ECO:0000256" key="5">
    <source>
        <dbReference type="SAM" id="Coils"/>
    </source>
</evidence>
<accession>A0A1H9HKY3</accession>
<evidence type="ECO:0000256" key="3">
    <source>
        <dbReference type="ARBA" id="ARBA00022801"/>
    </source>
</evidence>
<keyword evidence="5" id="KW-0175">Coiled coil</keyword>
<evidence type="ECO:0000313" key="10">
    <source>
        <dbReference type="Proteomes" id="UP000198504"/>
    </source>
</evidence>
<feature type="domain" description="NlpC/P60" evidence="8">
    <location>
        <begin position="239"/>
        <end position="354"/>
    </location>
</feature>
<dbReference type="InterPro" id="IPR051794">
    <property type="entry name" value="PG_Endopeptidase_C40"/>
</dbReference>
<evidence type="ECO:0000256" key="2">
    <source>
        <dbReference type="ARBA" id="ARBA00022670"/>
    </source>
</evidence>
<dbReference type="STRING" id="1036181.SAMN05421756_104299"/>
<evidence type="ECO:0000256" key="1">
    <source>
        <dbReference type="ARBA" id="ARBA00007074"/>
    </source>
</evidence>
<dbReference type="Proteomes" id="UP000198504">
    <property type="component" value="Unassembled WGS sequence"/>
</dbReference>
<dbReference type="PANTHER" id="PTHR47359">
    <property type="entry name" value="PEPTIDOGLYCAN DL-ENDOPEPTIDASE CWLO"/>
    <property type="match status" value="1"/>
</dbReference>
<keyword evidence="3 9" id="KW-0378">Hydrolase</keyword>
<gene>
    <name evidence="9" type="ORF">SAMN05421756_104299</name>
</gene>
<dbReference type="PROSITE" id="PS51935">
    <property type="entry name" value="NLPC_P60"/>
    <property type="match status" value="1"/>
</dbReference>
<dbReference type="Gene3D" id="3.90.1720.10">
    <property type="entry name" value="endopeptidase domain like (from Nostoc punctiforme)"/>
    <property type="match status" value="1"/>
</dbReference>
<dbReference type="RefSeq" id="WP_091180484.1">
    <property type="nucleotide sequence ID" value="NZ_FOFA01000004.1"/>
</dbReference>
<dbReference type="SUPFAM" id="SSF54001">
    <property type="entry name" value="Cysteine proteinases"/>
    <property type="match status" value="1"/>
</dbReference>
<evidence type="ECO:0000256" key="6">
    <source>
        <dbReference type="SAM" id="MobiDB-lite"/>
    </source>
</evidence>
<keyword evidence="10" id="KW-1185">Reference proteome</keyword>
<proteinExistence type="inferred from homology"/>
<name>A0A1H9HKY3_9ACTN</name>
<evidence type="ECO:0000313" key="9">
    <source>
        <dbReference type="EMBL" id="SEQ62983.1"/>
    </source>
</evidence>
<keyword evidence="2" id="KW-0645">Protease</keyword>
<dbReference type="PANTHER" id="PTHR47359:SF3">
    <property type="entry name" value="NLP_P60 DOMAIN-CONTAINING PROTEIN-RELATED"/>
    <property type="match status" value="1"/>
</dbReference>
<dbReference type="OrthoDB" id="5177647at2"/>
<dbReference type="AlphaFoldDB" id="A0A1H9HKY3"/>